<dbReference type="Gene3D" id="3.40.50.150">
    <property type="entry name" value="Vaccinia Virus protein VP39"/>
    <property type="match status" value="1"/>
</dbReference>
<dbReference type="EC" id="2.1.1.199" evidence="5"/>
<name>A0A3B0SAZ3_9ZZZZ</name>
<proteinExistence type="inferred from homology"/>
<evidence type="ECO:0000313" key="5">
    <source>
        <dbReference type="EMBL" id="VAV99931.1"/>
    </source>
</evidence>
<dbReference type="CDD" id="cd02440">
    <property type="entry name" value="AdoMet_MTases"/>
    <property type="match status" value="1"/>
</dbReference>
<dbReference type="InterPro" id="IPR029063">
    <property type="entry name" value="SAM-dependent_MTases_sf"/>
</dbReference>
<dbReference type="GO" id="GO:0071424">
    <property type="term" value="F:rRNA (cytosine-N4-)-methyltransferase activity"/>
    <property type="evidence" value="ECO:0007669"/>
    <property type="project" value="TreeGrafter"/>
</dbReference>
<evidence type="ECO:0000256" key="3">
    <source>
        <dbReference type="ARBA" id="ARBA00022679"/>
    </source>
</evidence>
<evidence type="ECO:0000256" key="4">
    <source>
        <dbReference type="ARBA" id="ARBA00022691"/>
    </source>
</evidence>
<dbReference type="Gene3D" id="1.10.150.170">
    <property type="entry name" value="Putative methyltransferase TM0872, insert domain"/>
    <property type="match status" value="1"/>
</dbReference>
<dbReference type="PANTHER" id="PTHR11265:SF0">
    <property type="entry name" value="12S RRNA N4-METHYLCYTIDINE METHYLTRANSFERASE"/>
    <property type="match status" value="1"/>
</dbReference>
<keyword evidence="4" id="KW-0949">S-adenosyl-L-methionine</keyword>
<dbReference type="EMBL" id="UOEI01000271">
    <property type="protein sequence ID" value="VAV99931.1"/>
    <property type="molecule type" value="Genomic_DNA"/>
</dbReference>
<accession>A0A3B0SAZ3</accession>
<gene>
    <name evidence="5" type="ORF">MNBD_ACTINO01-258</name>
</gene>
<dbReference type="InterPro" id="IPR002903">
    <property type="entry name" value="RsmH"/>
</dbReference>
<evidence type="ECO:0000256" key="2">
    <source>
        <dbReference type="ARBA" id="ARBA00022603"/>
    </source>
</evidence>
<sequence length="311" mass="33750">MDQPTAHEPAYHVPVMVSEVVEWFAPASSGWIVDATFGGGGHSRALLDEYPDLRVVGIDRDPDALAQAADHDRLRLVSANYRDLPSILGTRGLPDRVDGILLDLGVSSHQLDDPERGFSYHRAGPLDMRMGTDVDITAGQLVNTASAGELEQIISRYGEERFARRIADAIVSERPFGDTTSLAGCVAEAVPAPARRSGHPARKTFQALRIAVNDELSGVEAVMGTVFDCLTVGGRVVVMAYHSLEDRIVKRAMKERARGCVCPPDLPICVCGSQPDVRVLTRKAVRPSQDEIERNPRARSAVLRVAEKVAP</sequence>
<dbReference type="PANTHER" id="PTHR11265">
    <property type="entry name" value="S-ADENOSYL-METHYLTRANSFERASE MRAW"/>
    <property type="match status" value="1"/>
</dbReference>
<dbReference type="SUPFAM" id="SSF81799">
    <property type="entry name" value="Putative methyltransferase TM0872, insert domain"/>
    <property type="match status" value="1"/>
</dbReference>
<dbReference type="NCBIfam" id="TIGR00006">
    <property type="entry name" value="16S rRNA (cytosine(1402)-N(4))-methyltransferase RsmH"/>
    <property type="match status" value="1"/>
</dbReference>
<dbReference type="Pfam" id="PF01795">
    <property type="entry name" value="Methyltransf_5"/>
    <property type="match status" value="1"/>
</dbReference>
<dbReference type="HAMAP" id="MF_01007">
    <property type="entry name" value="16SrRNA_methyltr_H"/>
    <property type="match status" value="1"/>
</dbReference>
<protein>
    <submittedName>
        <fullName evidence="5">16S rRNA (Cytosine(1402)-N(4))-methyltransferase</fullName>
        <ecNumber evidence="5">2.1.1.199</ecNumber>
    </submittedName>
</protein>
<keyword evidence="2 5" id="KW-0489">Methyltransferase</keyword>
<keyword evidence="3 5" id="KW-0808">Transferase</keyword>
<organism evidence="5">
    <name type="scientific">hydrothermal vent metagenome</name>
    <dbReference type="NCBI Taxonomy" id="652676"/>
    <lineage>
        <taxon>unclassified sequences</taxon>
        <taxon>metagenomes</taxon>
        <taxon>ecological metagenomes</taxon>
    </lineage>
</organism>
<evidence type="ECO:0000256" key="1">
    <source>
        <dbReference type="ARBA" id="ARBA00010396"/>
    </source>
</evidence>
<comment type="similarity">
    <text evidence="1">Belongs to the methyltransferase superfamily. RsmH family.</text>
</comment>
<dbReference type="PIRSF" id="PIRSF004486">
    <property type="entry name" value="MraW"/>
    <property type="match status" value="1"/>
</dbReference>
<dbReference type="AlphaFoldDB" id="A0A3B0SAZ3"/>
<dbReference type="SUPFAM" id="SSF53335">
    <property type="entry name" value="S-adenosyl-L-methionine-dependent methyltransferases"/>
    <property type="match status" value="1"/>
</dbReference>
<dbReference type="GO" id="GO:0070475">
    <property type="term" value="P:rRNA base methylation"/>
    <property type="evidence" value="ECO:0007669"/>
    <property type="project" value="TreeGrafter"/>
</dbReference>
<reference evidence="5" key="1">
    <citation type="submission" date="2018-06" db="EMBL/GenBank/DDBJ databases">
        <authorList>
            <person name="Zhirakovskaya E."/>
        </authorList>
    </citation>
    <scope>NUCLEOTIDE SEQUENCE</scope>
</reference>
<dbReference type="InterPro" id="IPR023397">
    <property type="entry name" value="SAM-dep_MeTrfase_MraW_recog"/>
</dbReference>
<dbReference type="GO" id="GO:0005737">
    <property type="term" value="C:cytoplasm"/>
    <property type="evidence" value="ECO:0007669"/>
    <property type="project" value="TreeGrafter"/>
</dbReference>